<dbReference type="RefSeq" id="WP_103203038.1">
    <property type="nucleotide sequence ID" value="NZ_CVTD020000017.1"/>
</dbReference>
<dbReference type="EMBL" id="CVTD020000017">
    <property type="protein sequence ID" value="CRZ34937.1"/>
    <property type="molecule type" value="Genomic_DNA"/>
</dbReference>
<dbReference type="GO" id="GO:0005198">
    <property type="term" value="F:structural molecule activity"/>
    <property type="evidence" value="ECO:0007669"/>
    <property type="project" value="InterPro"/>
</dbReference>
<proteinExistence type="predicted"/>
<gene>
    <name evidence="1" type="ORF">HHT355_1737</name>
</gene>
<dbReference type="Pfam" id="PF06152">
    <property type="entry name" value="Phage_min_cap2"/>
    <property type="match status" value="1"/>
</dbReference>
<sequence length="386" mass="45019">MFKPSDLERMPKELEHIMTELEIRIMQDIIRRIKINDEITRSADWQIYRLVQVGKSREEIRKYIQQALKLSDIEIDRLYKDIIASGYARDVSLYEAVGKDFIPFEENYELQQLIQSVIAQTKQELINITQTMGFAIEMGGKMVFTPLAEYLQRTLDQAVFEITTGTFEYNVTLNKVIREMTKSGVRTVDYASGWSNRIEVAARRALMTGVNQVVQHINDFNAQQLETEYFEVSWHATARPEHQVWQGRVYTRKELETVCGLGTGPGLCGWNCYHSYWPFIPGVSKRQYTDEELDRMNAQENKPKKYKGKEYTTYEATQRQRYLETKMRALRRQIKLLKEGGANEDEIIAAQAKYRASMAEYADFTKKMGLPQERERIYMDGLGKVG</sequence>
<dbReference type="AlphaFoldDB" id="A0A0H5SHE9"/>
<organism evidence="1 2">
    <name type="scientific">Herbinix hemicellulosilytica</name>
    <dbReference type="NCBI Taxonomy" id="1564487"/>
    <lineage>
        <taxon>Bacteria</taxon>
        <taxon>Bacillati</taxon>
        <taxon>Bacillota</taxon>
        <taxon>Clostridia</taxon>
        <taxon>Lachnospirales</taxon>
        <taxon>Lachnospiraceae</taxon>
        <taxon>Herbinix</taxon>
    </lineage>
</organism>
<keyword evidence="2" id="KW-1185">Reference proteome</keyword>
<dbReference type="Proteomes" id="UP000236497">
    <property type="component" value="Unassembled WGS sequence"/>
</dbReference>
<accession>A0A0H5SHE9</accession>
<evidence type="ECO:0008006" key="3">
    <source>
        <dbReference type="Google" id="ProtNLM"/>
    </source>
</evidence>
<reference evidence="1 2" key="1">
    <citation type="submission" date="2015-06" db="EMBL/GenBank/DDBJ databases">
        <authorList>
            <person name="Wibberg Daniel"/>
        </authorList>
    </citation>
    <scope>NUCLEOTIDE SEQUENCE [LARGE SCALE GENOMIC DNA]</scope>
    <source>
        <strain evidence="1 2">T3/55T</strain>
    </source>
</reference>
<protein>
    <recommendedName>
        <fullName evidence="3">Minor capsid protein 2</fullName>
    </recommendedName>
</protein>
<dbReference type="OrthoDB" id="3197444at2"/>
<evidence type="ECO:0000313" key="1">
    <source>
        <dbReference type="EMBL" id="CRZ34937.1"/>
    </source>
</evidence>
<name>A0A0H5SHE9_HERHM</name>
<dbReference type="InterPro" id="IPR009319">
    <property type="entry name" value="Phage_A118_VSP1"/>
</dbReference>
<evidence type="ECO:0000313" key="2">
    <source>
        <dbReference type="Proteomes" id="UP000236497"/>
    </source>
</evidence>